<dbReference type="OrthoDB" id="361029at2759"/>
<dbReference type="SUPFAM" id="SSF75217">
    <property type="entry name" value="alpha/beta knot"/>
    <property type="match status" value="1"/>
</dbReference>
<dbReference type="GO" id="GO:0032259">
    <property type="term" value="P:methylation"/>
    <property type="evidence" value="ECO:0007669"/>
    <property type="project" value="UniProtKB-KW"/>
</dbReference>
<dbReference type="GO" id="GO:0008168">
    <property type="term" value="F:methyltransferase activity"/>
    <property type="evidence" value="ECO:0007669"/>
    <property type="project" value="UniProtKB-KW"/>
</dbReference>
<dbReference type="InterPro" id="IPR003750">
    <property type="entry name" value="Put_MeTrfase-C9orf114-like"/>
</dbReference>
<sequence length="364" mass="41680">MESPDSNKRNRTDGYDLIKSLKHIPQRIPFLGKPTSSTVSIAIPISILANCQTEELRAYVVGNIARTCAIFGIAEIVLFNDFESLSENELKRYKNKPHMQPHSLMNYFTLILEYLETPQYLRRSIFDYEKDLKFAGLLNPLDAPHHMRANEWLPFRQGILLPGYSMEGGSVDCGLPVPVLVDNVKDYFNVKLSRKEKKKVNIENVKGGQVIEDHKSNRVTVQLDIKSLSLCAKLKYTDGQCQEEVQFSGKIVPNSLPTTLMGLYWGYTVRQCQTFEEIFTSVNYEYDLVIGTSEHGEVISGQFKLPKFEHLLIVFGGLKGLEVVIDKPEKKFKYYINICEHQHSRTIRTEEAIMICLARLYPFV</sequence>
<comment type="similarity">
    <text evidence="1">Belongs to the class IV-like SAM-binding methyltransferase superfamily.</text>
</comment>
<keyword evidence="2" id="KW-0808">Transferase</keyword>
<proteinExistence type="inferred from homology"/>
<reference evidence="2 3" key="1">
    <citation type="journal article" date="2012" name="Nucleic Acids Res.">
        <title>Sequencing of the smallest Apicomplexan genome from the human pathogen Babesia microti.</title>
        <authorList>
            <person name="Cornillot E."/>
            <person name="Hadj-Kaddour K."/>
            <person name="Dassouli A."/>
            <person name="Noel B."/>
            <person name="Ranwez V."/>
            <person name="Vacherie B."/>
            <person name="Augagneur Y."/>
            <person name="Bres V."/>
            <person name="Duclos A."/>
            <person name="Randazzo S."/>
            <person name="Carcy B."/>
            <person name="Debierre-Grockiego F."/>
            <person name="Delbecq S."/>
            <person name="Moubri-Menage K."/>
            <person name="Shams-Eldin H."/>
            <person name="Usmani-Brown S."/>
            <person name="Bringaud F."/>
            <person name="Wincker P."/>
            <person name="Vivares C.P."/>
            <person name="Schwarz R.T."/>
            <person name="Schetters T.P."/>
            <person name="Krause P.J."/>
            <person name="Gorenflot A."/>
            <person name="Berry V."/>
            <person name="Barbe V."/>
            <person name="Ben Mamoun C."/>
        </authorList>
    </citation>
    <scope>NUCLEOTIDE SEQUENCE [LARGE SCALE GENOMIC DNA]</scope>
    <source>
        <strain evidence="2 3">RI</strain>
    </source>
</reference>
<dbReference type="InterPro" id="IPR029028">
    <property type="entry name" value="Alpha/beta_knot_MTases"/>
</dbReference>
<name>A0A1R4AA36_BABMR</name>
<protein>
    <submittedName>
        <fullName evidence="2">RNA methyltransferase, putative</fullName>
    </submittedName>
</protein>
<reference evidence="2 3" key="3">
    <citation type="journal article" date="2016" name="Sci. Rep.">
        <title>Genome-wide diversity and gene expression profiling of Babesia microti isolates identify polymorphic genes that mediate host-pathogen interactions.</title>
        <authorList>
            <person name="Silva J.C."/>
            <person name="Cornillot E."/>
            <person name="McCracken C."/>
            <person name="Usmani-Brown S."/>
            <person name="Dwivedi A."/>
            <person name="Ifeonu O.O."/>
            <person name="Crabtree J."/>
            <person name="Gotia H.T."/>
            <person name="Virji A.Z."/>
            <person name="Reynes C."/>
            <person name="Colinge J."/>
            <person name="Kumar V."/>
            <person name="Lawres L."/>
            <person name="Pazzi J.E."/>
            <person name="Pablo J.V."/>
            <person name="Hung C."/>
            <person name="Brancato J."/>
            <person name="Kumari P."/>
            <person name="Orvis J."/>
            <person name="Tretina K."/>
            <person name="Chibucos M."/>
            <person name="Ott S."/>
            <person name="Sadzewicz L."/>
            <person name="Sengamalay N."/>
            <person name="Shetty A.C."/>
            <person name="Su Q."/>
            <person name="Tallon L."/>
            <person name="Fraser C.M."/>
            <person name="Frutos R."/>
            <person name="Molina D.M."/>
            <person name="Krause P.J."/>
            <person name="Ben Mamoun C."/>
        </authorList>
    </citation>
    <scope>NUCLEOTIDE SEQUENCE [LARGE SCALE GENOMIC DNA]</scope>
    <source>
        <strain evidence="2 3">RI</strain>
    </source>
</reference>
<dbReference type="PANTHER" id="PTHR12150">
    <property type="entry name" value="CLASS IV SAM-BINDING METHYLTRANSFERASE-RELATED"/>
    <property type="match status" value="1"/>
</dbReference>
<reference evidence="2 3" key="2">
    <citation type="journal article" date="2013" name="PLoS ONE">
        <title>Whole genome mapping and re-organization of the nuclear and mitochondrial genomes of Babesia microti isolates.</title>
        <authorList>
            <person name="Cornillot E."/>
            <person name="Dassouli A."/>
            <person name="Garg A."/>
            <person name="Pachikara N."/>
            <person name="Randazzo S."/>
            <person name="Depoix D."/>
            <person name="Carcy B."/>
            <person name="Delbecq S."/>
            <person name="Frutos R."/>
            <person name="Silva J.C."/>
            <person name="Sutton R."/>
            <person name="Krause P.J."/>
            <person name="Mamoun C.B."/>
        </authorList>
    </citation>
    <scope>NUCLEOTIDE SEQUENCE [LARGE SCALE GENOMIC DNA]</scope>
    <source>
        <strain evidence="2 3">RI</strain>
    </source>
</reference>
<dbReference type="InterPro" id="IPR029026">
    <property type="entry name" value="tRNA_m1G_MTases_N"/>
</dbReference>
<evidence type="ECO:0000313" key="3">
    <source>
        <dbReference type="Proteomes" id="UP000002899"/>
    </source>
</evidence>
<dbReference type="AlphaFoldDB" id="A0A1R4AA36"/>
<dbReference type="CDD" id="cd18086">
    <property type="entry name" value="HsC9orf114-like"/>
    <property type="match status" value="1"/>
</dbReference>
<keyword evidence="3" id="KW-1185">Reference proteome</keyword>
<dbReference type="GeneID" id="24424023"/>
<dbReference type="PANTHER" id="PTHR12150:SF13">
    <property type="entry name" value="METHYLTRANSFERASE C9ORF114-RELATED"/>
    <property type="match status" value="1"/>
</dbReference>
<organism evidence="2 3">
    <name type="scientific">Babesia microti (strain RI)</name>
    <dbReference type="NCBI Taxonomy" id="1133968"/>
    <lineage>
        <taxon>Eukaryota</taxon>
        <taxon>Sar</taxon>
        <taxon>Alveolata</taxon>
        <taxon>Apicomplexa</taxon>
        <taxon>Aconoidasida</taxon>
        <taxon>Piroplasmida</taxon>
        <taxon>Babesiidae</taxon>
        <taxon>Babesia</taxon>
    </lineage>
</organism>
<evidence type="ECO:0000313" key="2">
    <source>
        <dbReference type="EMBL" id="SJK85878.1"/>
    </source>
</evidence>
<dbReference type="EMBL" id="FO082872">
    <property type="protein sequence ID" value="SJK85878.1"/>
    <property type="molecule type" value="Genomic_DNA"/>
</dbReference>
<dbReference type="Pfam" id="PF02598">
    <property type="entry name" value="Methyltrn_RNA_3"/>
    <property type="match status" value="1"/>
</dbReference>
<dbReference type="Proteomes" id="UP000002899">
    <property type="component" value="Chromosome II"/>
</dbReference>
<accession>A0A1R4AA36</accession>
<dbReference type="Gene3D" id="3.40.1280.10">
    <property type="match status" value="2"/>
</dbReference>
<evidence type="ECO:0000256" key="1">
    <source>
        <dbReference type="ARBA" id="ARBA00009841"/>
    </source>
</evidence>
<dbReference type="RefSeq" id="XP_021338089.1">
    <property type="nucleotide sequence ID" value="XM_021483132.1"/>
</dbReference>
<keyword evidence="2" id="KW-0489">Methyltransferase</keyword>
<dbReference type="KEGG" id="bmic:BMR1_02g01180"/>
<dbReference type="VEuPathDB" id="PiroplasmaDB:BMR1_02g01180"/>